<dbReference type="PANTHER" id="PTHR12452:SF0">
    <property type="entry name" value="THIOREDOXIN DOMAIN-CONTAINING PROTEIN 17"/>
    <property type="match status" value="1"/>
</dbReference>
<comment type="similarity">
    <text evidence="2">Belongs to the thioredoxin family.</text>
</comment>
<dbReference type="GO" id="GO:0047134">
    <property type="term" value="F:protein-disulfide reductase [NAD(P)H] activity"/>
    <property type="evidence" value="ECO:0007669"/>
    <property type="project" value="InterPro"/>
</dbReference>
<dbReference type="CDD" id="cd02952">
    <property type="entry name" value="TRP14_like"/>
    <property type="match status" value="1"/>
</dbReference>
<evidence type="ECO:0000256" key="5">
    <source>
        <dbReference type="ARBA" id="ARBA00023157"/>
    </source>
</evidence>
<gene>
    <name evidence="8" type="primary">TXNDC17</name>
    <name evidence="8" type="ORF">g.10117</name>
</gene>
<dbReference type="AlphaFoldDB" id="A0A0C9QTK1"/>
<comment type="subcellular location">
    <subcellularLocation>
        <location evidence="1">Cytoplasm</location>
    </subcellularLocation>
</comment>
<accession>A0A0C9QTK1</accession>
<keyword evidence="6" id="KW-0676">Redox-active center</keyword>
<dbReference type="GO" id="GO:0005829">
    <property type="term" value="C:cytosol"/>
    <property type="evidence" value="ECO:0007669"/>
    <property type="project" value="TreeGrafter"/>
</dbReference>
<name>A0A0C9QTK1_9HYME</name>
<keyword evidence="5" id="KW-1015">Disulfide bond</keyword>
<organism evidence="8">
    <name type="scientific">Fopius arisanus</name>
    <dbReference type="NCBI Taxonomy" id="64838"/>
    <lineage>
        <taxon>Eukaryota</taxon>
        <taxon>Metazoa</taxon>
        <taxon>Ecdysozoa</taxon>
        <taxon>Arthropoda</taxon>
        <taxon>Hexapoda</taxon>
        <taxon>Insecta</taxon>
        <taxon>Pterygota</taxon>
        <taxon>Neoptera</taxon>
        <taxon>Endopterygota</taxon>
        <taxon>Hymenoptera</taxon>
        <taxon>Apocrita</taxon>
        <taxon>Ichneumonoidea</taxon>
        <taxon>Braconidae</taxon>
        <taxon>Opiinae</taxon>
        <taxon>Fopius</taxon>
    </lineage>
</organism>
<dbReference type="FunFam" id="3.40.30.10:FF:000124">
    <property type="entry name" value="Thioredoxin domain-containing 17"/>
    <property type="match status" value="1"/>
</dbReference>
<protein>
    <recommendedName>
        <fullName evidence="3">Thioredoxin domain-containing protein 17</fullName>
    </recommendedName>
</protein>
<dbReference type="PANTHER" id="PTHR12452">
    <property type="entry name" value="42-9-9 PROTEIN-RELATED"/>
    <property type="match status" value="1"/>
</dbReference>
<proteinExistence type="inferred from homology"/>
<dbReference type="InterPro" id="IPR045108">
    <property type="entry name" value="TXNDC17-like"/>
</dbReference>
<sequence length="125" mass="14043">MVVEHHVEGYEPFLTFMENLKSQGPVIVLYSGSKLPSGKSWCPDCVEAEPFIEKGLKAAPENAILVHVDVGDRAFWKDHKCPFRSNSKTKLNVLPTLSLWGTQKRLEGDQCLNVDLIEMLVTDDD</sequence>
<dbReference type="EMBL" id="GBYB01007044">
    <property type="protein sequence ID" value="JAG76811.1"/>
    <property type="molecule type" value="Transcribed_RNA"/>
</dbReference>
<dbReference type="Gene3D" id="3.40.30.10">
    <property type="entry name" value="Glutaredoxin"/>
    <property type="match status" value="1"/>
</dbReference>
<dbReference type="InterPro" id="IPR010357">
    <property type="entry name" value="TXNDC17_dom"/>
</dbReference>
<feature type="domain" description="Thioredoxin" evidence="7">
    <location>
        <begin position="7"/>
        <end position="123"/>
    </location>
</feature>
<dbReference type="InterPro" id="IPR036249">
    <property type="entry name" value="Thioredoxin-like_sf"/>
</dbReference>
<dbReference type="SUPFAM" id="SSF52833">
    <property type="entry name" value="Thioredoxin-like"/>
    <property type="match status" value="1"/>
</dbReference>
<evidence type="ECO:0000256" key="2">
    <source>
        <dbReference type="ARBA" id="ARBA00008987"/>
    </source>
</evidence>
<dbReference type="Pfam" id="PF06110">
    <property type="entry name" value="TXD17-like_Trx"/>
    <property type="match status" value="1"/>
</dbReference>
<evidence type="ECO:0000256" key="6">
    <source>
        <dbReference type="ARBA" id="ARBA00023284"/>
    </source>
</evidence>
<evidence type="ECO:0000256" key="1">
    <source>
        <dbReference type="ARBA" id="ARBA00004496"/>
    </source>
</evidence>
<evidence type="ECO:0000256" key="4">
    <source>
        <dbReference type="ARBA" id="ARBA00022490"/>
    </source>
</evidence>
<evidence type="ECO:0000256" key="3">
    <source>
        <dbReference type="ARBA" id="ARBA00016949"/>
    </source>
</evidence>
<keyword evidence="4" id="KW-0963">Cytoplasm</keyword>
<reference evidence="8" key="1">
    <citation type="submission" date="2015-01" db="EMBL/GenBank/DDBJ databases">
        <title>Transcriptome Assembly of Fopius arisanus.</title>
        <authorList>
            <person name="Geib S."/>
        </authorList>
    </citation>
    <scope>NUCLEOTIDE SEQUENCE</scope>
</reference>
<evidence type="ECO:0000259" key="7">
    <source>
        <dbReference type="Pfam" id="PF06110"/>
    </source>
</evidence>
<evidence type="ECO:0000313" key="8">
    <source>
        <dbReference type="EMBL" id="JAG76811.1"/>
    </source>
</evidence>